<comment type="caution">
    <text evidence="1">The sequence shown here is derived from an EMBL/GenBank/DDBJ whole genome shotgun (WGS) entry which is preliminary data.</text>
</comment>
<organism evidence="1 2">
    <name type="scientific">Ideonella paludis</name>
    <dbReference type="NCBI Taxonomy" id="1233411"/>
    <lineage>
        <taxon>Bacteria</taxon>
        <taxon>Pseudomonadati</taxon>
        <taxon>Pseudomonadota</taxon>
        <taxon>Betaproteobacteria</taxon>
        <taxon>Burkholderiales</taxon>
        <taxon>Sphaerotilaceae</taxon>
        <taxon>Ideonella</taxon>
    </lineage>
</organism>
<keyword evidence="2" id="KW-1185">Reference proteome</keyword>
<protein>
    <submittedName>
        <fullName evidence="1">Uncharacterized protein</fullName>
    </submittedName>
</protein>
<sequence>MNQSELERLLMLEIHRIIAESSESALLPLGKAVPDDAREGFLTAADIESAKRLDPLDITHPVWQKSMQATIARNAVLSYPPDGAITDTDADALESMKLTAAQELVLKRLIAQACECAFMKFFHLLDNVAAPKDVPPAQWQGVHFKYGRDEGDMLHDQFGQLYFEFRQQRH</sequence>
<dbReference type="RefSeq" id="WP_210809756.1">
    <property type="nucleotide sequence ID" value="NZ_JAGQDG010000005.1"/>
</dbReference>
<evidence type="ECO:0000313" key="1">
    <source>
        <dbReference type="EMBL" id="MBQ0936401.1"/>
    </source>
</evidence>
<proteinExistence type="predicted"/>
<gene>
    <name evidence="1" type="ORF">KAK11_13755</name>
</gene>
<evidence type="ECO:0000313" key="2">
    <source>
        <dbReference type="Proteomes" id="UP000672097"/>
    </source>
</evidence>
<dbReference type="Proteomes" id="UP000672097">
    <property type="component" value="Unassembled WGS sequence"/>
</dbReference>
<dbReference type="EMBL" id="JAGQDG010000005">
    <property type="protein sequence ID" value="MBQ0936401.1"/>
    <property type="molecule type" value="Genomic_DNA"/>
</dbReference>
<reference evidence="1 2" key="1">
    <citation type="submission" date="2021-04" db="EMBL/GenBank/DDBJ databases">
        <title>The genome sequence of type strain Ideonella paludis KCTC 32238.</title>
        <authorList>
            <person name="Liu Y."/>
        </authorList>
    </citation>
    <scope>NUCLEOTIDE SEQUENCE [LARGE SCALE GENOMIC DNA]</scope>
    <source>
        <strain evidence="1 2">KCTC 32238</strain>
    </source>
</reference>
<name>A0ABS5DZ23_9BURK</name>
<accession>A0ABS5DZ23</accession>